<gene>
    <name evidence="1" type="ORF">PG996_007881</name>
</gene>
<organism evidence="1 2">
    <name type="scientific">Apiospora saccharicola</name>
    <dbReference type="NCBI Taxonomy" id="335842"/>
    <lineage>
        <taxon>Eukaryota</taxon>
        <taxon>Fungi</taxon>
        <taxon>Dikarya</taxon>
        <taxon>Ascomycota</taxon>
        <taxon>Pezizomycotina</taxon>
        <taxon>Sordariomycetes</taxon>
        <taxon>Xylariomycetidae</taxon>
        <taxon>Amphisphaeriales</taxon>
        <taxon>Apiosporaceae</taxon>
        <taxon>Apiospora</taxon>
    </lineage>
</organism>
<dbReference type="Proteomes" id="UP001446871">
    <property type="component" value="Unassembled WGS sequence"/>
</dbReference>
<protein>
    <submittedName>
        <fullName evidence="1">Uncharacterized protein</fullName>
    </submittedName>
</protein>
<proteinExistence type="predicted"/>
<evidence type="ECO:0000313" key="1">
    <source>
        <dbReference type="EMBL" id="KAK8063229.1"/>
    </source>
</evidence>
<comment type="caution">
    <text evidence="1">The sequence shown here is derived from an EMBL/GenBank/DDBJ whole genome shotgun (WGS) entry which is preliminary data.</text>
</comment>
<keyword evidence="2" id="KW-1185">Reference proteome</keyword>
<accession>A0ABR1UZH8</accession>
<name>A0ABR1UZH8_9PEZI</name>
<dbReference type="EMBL" id="JAQQWM010000005">
    <property type="protein sequence ID" value="KAK8063229.1"/>
    <property type="molecule type" value="Genomic_DNA"/>
</dbReference>
<sequence length="537" mass="60495">MPLQLKIEPKSSVAYIILCRQVLPHTLEPPNIGRISEDSWHLQGLPQPWVRVLHSNRYVFTIPLSDVPGLNRIALGIRDSVTHMLVPIRLASSRGAPFAQFCVHLYHDDIDSGFPHPKVPGLTTKENSRADERYFRSPCTPDPNFFTYLLAKGLKNVLQGQEETLRQTPALQIRGLLIWLAQEASNHVTTRCIISSESCGSNLGFTAARPIACSPKCQGRFEKWPLGVRISPLIRDPSVLDLLLTCLAAHLTAVGLKSSDSLDNRDVTPPWEGCVYDTETMLRIINSFPRLVPSITLQQIIDYGEGGAERRYVLDWLCSRFQGMMVRAPPKDQAMIHMPLEECPADIPRTYLLLNSNASRQPKFEEQLAMHRKDGQQENGIAAFHGTPPQNAFTILCDGLRQNGTTDGDVWVSDNPLYSTTFMWYRNSSEHRRLISHGWSNSMFRDQQILFGVELVKAPYYNNHKATSHQEALMIRHLLIIPAAAADTYLGNSHSEWSEPFSIRPIMESTFQRIHDGSLINDVLGETAREQSHFGDS</sequence>
<reference evidence="1 2" key="1">
    <citation type="submission" date="2023-01" db="EMBL/GenBank/DDBJ databases">
        <title>Analysis of 21 Apiospora genomes using comparative genomics revels a genus with tremendous synthesis potential of carbohydrate active enzymes and secondary metabolites.</title>
        <authorList>
            <person name="Sorensen T."/>
        </authorList>
    </citation>
    <scope>NUCLEOTIDE SEQUENCE [LARGE SCALE GENOMIC DNA]</scope>
    <source>
        <strain evidence="1 2">CBS 83171</strain>
    </source>
</reference>
<evidence type="ECO:0000313" key="2">
    <source>
        <dbReference type="Proteomes" id="UP001446871"/>
    </source>
</evidence>